<proteinExistence type="inferred from homology"/>
<name>A0A2J7ZQC4_9CHLO</name>
<evidence type="ECO:0000256" key="12">
    <source>
        <dbReference type="ARBA" id="ARBA00022989"/>
    </source>
</evidence>
<evidence type="ECO:0000256" key="16">
    <source>
        <dbReference type="ARBA" id="ARBA00048889"/>
    </source>
</evidence>
<dbReference type="PROSITE" id="PS50865">
    <property type="entry name" value="ZF_MYND_2"/>
    <property type="match status" value="1"/>
</dbReference>
<dbReference type="GO" id="GO:0010276">
    <property type="term" value="F:phytol kinase activity"/>
    <property type="evidence" value="ECO:0007669"/>
    <property type="project" value="UniProtKB-EC"/>
</dbReference>
<keyword evidence="5" id="KW-0808">Transferase</keyword>
<keyword evidence="7" id="KW-0479">Metal-binding</keyword>
<dbReference type="InterPro" id="IPR002893">
    <property type="entry name" value="Znf_MYND"/>
</dbReference>
<accession>A0A2J7ZQC4</accession>
<dbReference type="GO" id="GO:0008270">
    <property type="term" value="F:zinc ion binding"/>
    <property type="evidence" value="ECO:0007669"/>
    <property type="project" value="UniProtKB-KW"/>
</dbReference>
<evidence type="ECO:0000256" key="7">
    <source>
        <dbReference type="ARBA" id="ARBA00022723"/>
    </source>
</evidence>
<keyword evidence="21" id="KW-1185">Reference proteome</keyword>
<keyword evidence="8 17" id="KW-0863">Zinc-finger</keyword>
<protein>
    <recommendedName>
        <fullName evidence="15">phytol kinase</fullName>
        <ecNumber evidence="15">2.7.1.182</ecNumber>
    </recommendedName>
</protein>
<dbReference type="GO" id="GO:0016020">
    <property type="term" value="C:membrane"/>
    <property type="evidence" value="ECO:0007669"/>
    <property type="project" value="UniProtKB-SubCell"/>
</dbReference>
<evidence type="ECO:0000259" key="19">
    <source>
        <dbReference type="PROSITE" id="PS50865"/>
    </source>
</evidence>
<dbReference type="EMBL" id="PGGS01000649">
    <property type="protein sequence ID" value="PNH02467.1"/>
    <property type="molecule type" value="Genomic_DNA"/>
</dbReference>
<keyword evidence="11" id="KW-0809">Transit peptide</keyword>
<gene>
    <name evidence="20" type="ORF">TSOC_011552</name>
</gene>
<reference evidence="20 21" key="1">
    <citation type="journal article" date="2017" name="Mol. Biol. Evol.">
        <title>The 4-celled Tetrabaena socialis nuclear genome reveals the essential components for genetic control of cell number at the origin of multicellularity in the volvocine lineage.</title>
        <authorList>
            <person name="Featherston J."/>
            <person name="Arakaki Y."/>
            <person name="Hanschen E.R."/>
            <person name="Ferris P.J."/>
            <person name="Michod R.E."/>
            <person name="Olson B.J.S.C."/>
            <person name="Nozaki H."/>
            <person name="Durand P.M."/>
        </authorList>
    </citation>
    <scope>NUCLEOTIDE SEQUENCE [LARGE SCALE GENOMIC DNA]</scope>
    <source>
        <strain evidence="20 21">NIES-571</strain>
    </source>
</reference>
<evidence type="ECO:0000256" key="6">
    <source>
        <dbReference type="ARBA" id="ARBA00022692"/>
    </source>
</evidence>
<evidence type="ECO:0000256" key="9">
    <source>
        <dbReference type="ARBA" id="ARBA00022777"/>
    </source>
</evidence>
<feature type="region of interest" description="Disordered" evidence="18">
    <location>
        <begin position="44"/>
        <end position="97"/>
    </location>
</feature>
<dbReference type="OrthoDB" id="550206at2759"/>
<keyword evidence="4" id="KW-0934">Plastid</keyword>
<comment type="caution">
    <text evidence="20">The sequence shown here is derived from an EMBL/GenBank/DDBJ whole genome shotgun (WGS) entry which is preliminary data.</text>
</comment>
<dbReference type="InterPro" id="IPR039606">
    <property type="entry name" value="Phytol/farnesol_kinase"/>
</dbReference>
<evidence type="ECO:0000313" key="20">
    <source>
        <dbReference type="EMBL" id="PNH02467.1"/>
    </source>
</evidence>
<feature type="compositionally biased region" description="Gly residues" evidence="18">
    <location>
        <begin position="75"/>
        <end position="95"/>
    </location>
</feature>
<evidence type="ECO:0000256" key="2">
    <source>
        <dbReference type="ARBA" id="ARBA00010794"/>
    </source>
</evidence>
<evidence type="ECO:0000256" key="8">
    <source>
        <dbReference type="ARBA" id="ARBA00022771"/>
    </source>
</evidence>
<dbReference type="GO" id="GO:0009507">
    <property type="term" value="C:chloroplast"/>
    <property type="evidence" value="ECO:0007669"/>
    <property type="project" value="UniProtKB-SubCell"/>
</dbReference>
<dbReference type="EC" id="2.7.1.182" evidence="15"/>
<evidence type="ECO:0000256" key="15">
    <source>
        <dbReference type="ARBA" id="ARBA00039024"/>
    </source>
</evidence>
<comment type="pathway">
    <text evidence="14">Cofactor biosynthesis; tocopherol biosynthesis.</text>
</comment>
<organism evidence="20 21">
    <name type="scientific">Tetrabaena socialis</name>
    <dbReference type="NCBI Taxonomy" id="47790"/>
    <lineage>
        <taxon>Eukaryota</taxon>
        <taxon>Viridiplantae</taxon>
        <taxon>Chlorophyta</taxon>
        <taxon>core chlorophytes</taxon>
        <taxon>Chlorophyceae</taxon>
        <taxon>CS clade</taxon>
        <taxon>Chlamydomonadales</taxon>
        <taxon>Tetrabaenaceae</taxon>
        <taxon>Tetrabaena</taxon>
    </lineage>
</organism>
<keyword evidence="12" id="KW-1133">Transmembrane helix</keyword>
<evidence type="ECO:0000256" key="10">
    <source>
        <dbReference type="ARBA" id="ARBA00022833"/>
    </source>
</evidence>
<evidence type="ECO:0000256" key="11">
    <source>
        <dbReference type="ARBA" id="ARBA00022946"/>
    </source>
</evidence>
<dbReference type="AlphaFoldDB" id="A0A2J7ZQC4"/>
<keyword evidence="13" id="KW-0472">Membrane</keyword>
<dbReference type="Proteomes" id="UP000236333">
    <property type="component" value="Unassembled WGS sequence"/>
</dbReference>
<evidence type="ECO:0000313" key="21">
    <source>
        <dbReference type="Proteomes" id="UP000236333"/>
    </source>
</evidence>
<evidence type="ECO:0000256" key="18">
    <source>
        <dbReference type="SAM" id="MobiDB-lite"/>
    </source>
</evidence>
<dbReference type="PANTHER" id="PTHR32523">
    <property type="entry name" value="PHYTOL KINASE 1, CHLOROPLASTIC"/>
    <property type="match status" value="1"/>
</dbReference>
<feature type="compositionally biased region" description="Gly residues" evidence="18">
    <location>
        <begin position="49"/>
        <end position="59"/>
    </location>
</feature>
<evidence type="ECO:0000256" key="3">
    <source>
        <dbReference type="ARBA" id="ARBA00022528"/>
    </source>
</evidence>
<evidence type="ECO:0000256" key="13">
    <source>
        <dbReference type="ARBA" id="ARBA00023136"/>
    </source>
</evidence>
<evidence type="ECO:0000256" key="14">
    <source>
        <dbReference type="ARBA" id="ARBA00024015"/>
    </source>
</evidence>
<evidence type="ECO:0000256" key="5">
    <source>
        <dbReference type="ARBA" id="ARBA00022679"/>
    </source>
</evidence>
<comment type="similarity">
    <text evidence="2">Belongs to the polyprenol kinase family.</text>
</comment>
<evidence type="ECO:0000256" key="17">
    <source>
        <dbReference type="PROSITE-ProRule" id="PRU00134"/>
    </source>
</evidence>
<feature type="domain" description="MYND-type" evidence="19">
    <location>
        <begin position="819"/>
        <end position="862"/>
    </location>
</feature>
<evidence type="ECO:0000256" key="1">
    <source>
        <dbReference type="ARBA" id="ARBA00004508"/>
    </source>
</evidence>
<evidence type="ECO:0000256" key="4">
    <source>
        <dbReference type="ARBA" id="ARBA00022640"/>
    </source>
</evidence>
<comment type="catalytic activity">
    <reaction evidence="16">
        <text>phytol + CTP = phytyl phosphate + CDP + H(+)</text>
        <dbReference type="Rhea" id="RHEA:38055"/>
        <dbReference type="ChEBI" id="CHEBI:15378"/>
        <dbReference type="ChEBI" id="CHEBI:17327"/>
        <dbReference type="ChEBI" id="CHEBI:37563"/>
        <dbReference type="ChEBI" id="CHEBI:58069"/>
        <dbReference type="ChEBI" id="CHEBI:75483"/>
        <dbReference type="EC" id="2.7.1.182"/>
    </reaction>
</comment>
<keyword evidence="9" id="KW-0418">Kinase</keyword>
<keyword evidence="6" id="KW-0812">Transmembrane</keyword>
<dbReference type="PANTHER" id="PTHR32523:SF8">
    <property type="entry name" value="DOLICHOL KINASE"/>
    <property type="match status" value="1"/>
</dbReference>
<sequence length="871" mass="89603">MIYLDQLAAGSAEKAAAASILEDAAARTALLRLVAAVVRWPLAKPSSSSGGGSGSGGSGSISACPSRRGSTCGSSSGGNGQGRSTGSGSDQGSGREGTTAYVTVARHSCNLAAQLLISFYDHPQQFSPAALDFVRKLLRMDTLQCLARQFSAAAAAAAAGALTTQQVEWAGCLSYLLASLLCNFAKSSEAEQLLHADMVGELAAALRDSCVMEHWARFLLLLLQGLPASDPAIDTSGTSFLVAYDHIAGMSNTLRSGHDSAVCAVLRGVLSGRCARHVALAHGVAALCVADGGPSYGLPEDVLQAISGYSTEAASAGHRGVLQLPSSFLTALIAALAFVTPSPPVGTRAAVLLLLRLARLAVTSADVWAAHATGTTAAHAGAVRVVVDREQVAAAPFLALPSAWILVRERLVADPPAWAAEAGVECWRLVAAVLGRNALCWASLDQLQDWGDALLGMVPLLPAGEPLPPAPPPDVAVVLAGGLLPCLERLLRRAGEERDGPESAVVGALRRYGPTWQLWAHLLEYGEPQQTAALVATLGKLLRRAVSTPALVAHAEAFSANVCVTVLMGPLLDAHGLVRAQGRQLARLLVYALHEWLPALSGLALEAMAGRAAPRIEFFEALLYQLLLWLPLLACRCGGADGAPAWAGPPAAAAADAAGSSAADDAVSWRMLLLEEVRVVPLLAAVLRLAQPPYPGLNGALRPALAQACCAVGAAFPDEVLQAANSSAWLPDLLCVLGSELRAHGHGAVADGTEALAKFLAGGGSTGGGGGGSSSGVGARERLLAVGAKAQGECFVLAAALVPPVEARSLLRTCSYRGCTNLAGDSEADARMQWCRFCNVPCYCCGECQLLHWQEGGHKEACPGGAKARPG</sequence>
<keyword evidence="3" id="KW-0150">Chloroplast</keyword>
<keyword evidence="10" id="KW-0862">Zinc</keyword>
<dbReference type="SUPFAM" id="SSF144232">
    <property type="entry name" value="HIT/MYND zinc finger-like"/>
    <property type="match status" value="1"/>
</dbReference>
<comment type="subcellular location">
    <subcellularLocation>
        <location evidence="1">Plastid</location>
        <location evidence="1">Chloroplast membrane</location>
        <topology evidence="1">Multi-pass membrane protein</topology>
    </subcellularLocation>
</comment>